<evidence type="ECO:0000313" key="8">
    <source>
        <dbReference type="EMBL" id="KAF8781121.1"/>
    </source>
</evidence>
<dbReference type="PANTHER" id="PTHR27005:SF283">
    <property type="entry name" value="OS02G0633066 PROTEIN"/>
    <property type="match status" value="1"/>
</dbReference>
<proteinExistence type="predicted"/>
<dbReference type="InterPro" id="IPR045274">
    <property type="entry name" value="WAK-like"/>
</dbReference>
<dbReference type="Gene3D" id="3.30.200.20">
    <property type="entry name" value="Phosphorylase Kinase, domain 1"/>
    <property type="match status" value="1"/>
</dbReference>
<protein>
    <recommendedName>
        <fullName evidence="10">Protein kinase domain-containing protein</fullName>
    </recommendedName>
</protein>
<dbReference type="FunFam" id="1.10.510.10:FF:000084">
    <property type="entry name" value="Wall-associated receptor kinase 2"/>
    <property type="match status" value="1"/>
</dbReference>
<dbReference type="InterPro" id="IPR001245">
    <property type="entry name" value="Ser-Thr/Tyr_kinase_cat_dom"/>
</dbReference>
<keyword evidence="9" id="KW-1185">Reference proteome</keyword>
<feature type="domain" description="EGF-like" evidence="7">
    <location>
        <begin position="280"/>
        <end position="323"/>
    </location>
</feature>
<dbReference type="GO" id="GO:0007166">
    <property type="term" value="P:cell surface receptor signaling pathway"/>
    <property type="evidence" value="ECO:0007669"/>
    <property type="project" value="InterPro"/>
</dbReference>
<dbReference type="Proteomes" id="UP000636709">
    <property type="component" value="Unassembled WGS sequence"/>
</dbReference>
<feature type="domain" description="Protein kinase" evidence="6">
    <location>
        <begin position="294"/>
        <end position="596"/>
    </location>
</feature>
<evidence type="ECO:0000256" key="3">
    <source>
        <dbReference type="PROSITE-ProRule" id="PRU00076"/>
    </source>
</evidence>
<dbReference type="PROSITE" id="PS50026">
    <property type="entry name" value="EGF_3"/>
    <property type="match status" value="1"/>
</dbReference>
<reference evidence="8" key="1">
    <citation type="submission" date="2020-07" db="EMBL/GenBank/DDBJ databases">
        <title>Genome sequence and genetic diversity analysis of an under-domesticated orphan crop, white fonio (Digitaria exilis).</title>
        <authorList>
            <person name="Bennetzen J.L."/>
            <person name="Chen S."/>
            <person name="Ma X."/>
            <person name="Wang X."/>
            <person name="Yssel A.E.J."/>
            <person name="Chaluvadi S.R."/>
            <person name="Johnson M."/>
            <person name="Gangashetty P."/>
            <person name="Hamidou F."/>
            <person name="Sanogo M.D."/>
            <person name="Zwaenepoel A."/>
            <person name="Wallace J."/>
            <person name="Van De Peer Y."/>
            <person name="Van Deynze A."/>
        </authorList>
    </citation>
    <scope>NUCLEOTIDE SEQUENCE</scope>
    <source>
        <tissue evidence="8">Leaves</tissue>
    </source>
</reference>
<dbReference type="GO" id="GO:0004674">
    <property type="term" value="F:protein serine/threonine kinase activity"/>
    <property type="evidence" value="ECO:0007669"/>
    <property type="project" value="TreeGrafter"/>
</dbReference>
<dbReference type="PROSITE" id="PS00108">
    <property type="entry name" value="PROTEIN_KINASE_ST"/>
    <property type="match status" value="1"/>
</dbReference>
<dbReference type="PROSITE" id="PS51257">
    <property type="entry name" value="PROKAR_LIPOPROTEIN"/>
    <property type="match status" value="1"/>
</dbReference>
<dbReference type="SMART" id="SM00220">
    <property type="entry name" value="S_TKc"/>
    <property type="match status" value="1"/>
</dbReference>
<evidence type="ECO:0008006" key="10">
    <source>
        <dbReference type="Google" id="ProtNLM"/>
    </source>
</evidence>
<comment type="caution">
    <text evidence="3">Lacks conserved residue(s) required for the propagation of feature annotation.</text>
</comment>
<feature type="region of interest" description="Disordered" evidence="4">
    <location>
        <begin position="601"/>
        <end position="641"/>
    </location>
</feature>
<dbReference type="PANTHER" id="PTHR27005">
    <property type="entry name" value="WALL-ASSOCIATED RECEPTOR KINASE-LIKE 21"/>
    <property type="match status" value="1"/>
</dbReference>
<dbReference type="OrthoDB" id="4062651at2759"/>
<evidence type="ECO:0000256" key="4">
    <source>
        <dbReference type="SAM" id="MobiDB-lite"/>
    </source>
</evidence>
<feature type="compositionally biased region" description="Polar residues" evidence="4">
    <location>
        <begin position="612"/>
        <end position="630"/>
    </location>
</feature>
<gene>
    <name evidence="8" type="ORF">HU200_001098</name>
</gene>
<keyword evidence="2" id="KW-0067">ATP-binding</keyword>
<dbReference type="Gene3D" id="1.10.510.10">
    <property type="entry name" value="Transferase(Phosphotransferase) domain 1"/>
    <property type="match status" value="1"/>
</dbReference>
<keyword evidence="3" id="KW-0245">EGF-like domain</keyword>
<dbReference type="GO" id="GO:0005524">
    <property type="term" value="F:ATP binding"/>
    <property type="evidence" value="ECO:0007669"/>
    <property type="project" value="UniProtKB-KW"/>
</dbReference>
<dbReference type="SUPFAM" id="SSF56112">
    <property type="entry name" value="Protein kinase-like (PK-like)"/>
    <property type="match status" value="1"/>
</dbReference>
<evidence type="ECO:0000256" key="2">
    <source>
        <dbReference type="ARBA" id="ARBA00022840"/>
    </source>
</evidence>
<dbReference type="InterPro" id="IPR000742">
    <property type="entry name" value="EGF"/>
</dbReference>
<name>A0A835KY59_9POAL</name>
<dbReference type="InterPro" id="IPR011009">
    <property type="entry name" value="Kinase-like_dom_sf"/>
</dbReference>
<keyword evidence="5" id="KW-0732">Signal</keyword>
<evidence type="ECO:0000313" key="9">
    <source>
        <dbReference type="Proteomes" id="UP000636709"/>
    </source>
</evidence>
<comment type="caution">
    <text evidence="8">The sequence shown here is derived from an EMBL/GenBank/DDBJ whole genome shotgun (WGS) entry which is preliminary data.</text>
</comment>
<dbReference type="EMBL" id="JACEFO010000112">
    <property type="protein sequence ID" value="KAF8781121.1"/>
    <property type="molecule type" value="Genomic_DNA"/>
</dbReference>
<dbReference type="InterPro" id="IPR008271">
    <property type="entry name" value="Ser/Thr_kinase_AS"/>
</dbReference>
<dbReference type="FunFam" id="3.30.200.20:FF:001380">
    <property type="entry name" value="Protein kinase superfamily protein"/>
    <property type="match status" value="1"/>
</dbReference>
<feature type="chain" id="PRO_5032356205" description="Protein kinase domain-containing protein" evidence="5">
    <location>
        <begin position="23"/>
        <end position="641"/>
    </location>
</feature>
<organism evidence="8 9">
    <name type="scientific">Digitaria exilis</name>
    <dbReference type="NCBI Taxonomy" id="1010633"/>
    <lineage>
        <taxon>Eukaryota</taxon>
        <taxon>Viridiplantae</taxon>
        <taxon>Streptophyta</taxon>
        <taxon>Embryophyta</taxon>
        <taxon>Tracheophyta</taxon>
        <taxon>Spermatophyta</taxon>
        <taxon>Magnoliopsida</taxon>
        <taxon>Liliopsida</taxon>
        <taxon>Poales</taxon>
        <taxon>Poaceae</taxon>
        <taxon>PACMAD clade</taxon>
        <taxon>Panicoideae</taxon>
        <taxon>Panicodae</taxon>
        <taxon>Paniceae</taxon>
        <taxon>Anthephorinae</taxon>
        <taxon>Digitaria</taxon>
    </lineage>
</organism>
<dbReference type="PROSITE" id="PS50011">
    <property type="entry name" value="PROTEIN_KINASE_DOM"/>
    <property type="match status" value="1"/>
</dbReference>
<accession>A0A835KY59</accession>
<evidence type="ECO:0000259" key="7">
    <source>
        <dbReference type="PROSITE" id="PS50026"/>
    </source>
</evidence>
<dbReference type="SMART" id="SM00181">
    <property type="entry name" value="EGF"/>
    <property type="match status" value="1"/>
</dbReference>
<dbReference type="InterPro" id="IPR000719">
    <property type="entry name" value="Prot_kinase_dom"/>
</dbReference>
<feature type="signal peptide" evidence="5">
    <location>
        <begin position="1"/>
        <end position="22"/>
    </location>
</feature>
<evidence type="ECO:0000256" key="1">
    <source>
        <dbReference type="ARBA" id="ARBA00022741"/>
    </source>
</evidence>
<dbReference type="Pfam" id="PF07714">
    <property type="entry name" value="PK_Tyr_Ser-Thr"/>
    <property type="match status" value="1"/>
</dbReference>
<dbReference type="GO" id="GO:0005886">
    <property type="term" value="C:plasma membrane"/>
    <property type="evidence" value="ECO:0007669"/>
    <property type="project" value="TreeGrafter"/>
</dbReference>
<sequence length="641" mass="69142">MANRLLVAILALLACSLPQAGSDYSLPPQADPYLGVITCARNGTTPPYMNEACERTGGSVHVPYPFGIGKGCAMDDDGGGGFRVHCTYVEGSLRPFIGNQEILKIDADAGSVLLKNNVSRLCYDYPAGRRIRSASVDFSTAGFFHFSDSSNKVVFLGCGSAYVETDSQAIHGCSSTCSSEATGKYALDKSFCSGHGCCQVDVPQGITSYMAHFGGASNATGRHGHRGRPCSYLAIMAKVAVASFNHSGIWKTYNDMYRSGHVPAVMNWKAHRTGSCTEAQRNACSYPCISGNSVCVDSSVGQGYRCRCSKGYEGNPYVPNGCQVCTSAVLDFPEAPHKDPDAPGTNKERNVVAIKRSKDTAQQQIKDFINEIAILSQINHRNVVRLLGCCLEAQVPMLIYEFVSNGTLSQHLFTEGIQFLPWTKRLHIAAGVANALAYLHTSASTSVIHRDIKSDNILLDEHLVAKVADFGASRGIPTDQSGVITRVQGTRGYLDPEYFYSHRLTKSSDVYSFGAVLLELLTSQRPYNLISDVALVSHFPTVFSEGRLEDILDPRVLLEDAESATAVARMVVSCLSTRVEDRPTMLQVGIGLHDLLRADRAPTWGPAGTPRPTISSPANNHEDSSATSTTRHGRHGAAATY</sequence>
<keyword evidence="1" id="KW-0547">Nucleotide-binding</keyword>
<evidence type="ECO:0000256" key="5">
    <source>
        <dbReference type="SAM" id="SignalP"/>
    </source>
</evidence>
<evidence type="ECO:0000259" key="6">
    <source>
        <dbReference type="PROSITE" id="PS50011"/>
    </source>
</evidence>
<dbReference type="AlphaFoldDB" id="A0A835KY59"/>